<organism evidence="4 5">
    <name type="scientific">Forsythia ovata</name>
    <dbReference type="NCBI Taxonomy" id="205694"/>
    <lineage>
        <taxon>Eukaryota</taxon>
        <taxon>Viridiplantae</taxon>
        <taxon>Streptophyta</taxon>
        <taxon>Embryophyta</taxon>
        <taxon>Tracheophyta</taxon>
        <taxon>Spermatophyta</taxon>
        <taxon>Magnoliopsida</taxon>
        <taxon>eudicotyledons</taxon>
        <taxon>Gunneridae</taxon>
        <taxon>Pentapetalae</taxon>
        <taxon>asterids</taxon>
        <taxon>lamiids</taxon>
        <taxon>Lamiales</taxon>
        <taxon>Oleaceae</taxon>
        <taxon>Forsythieae</taxon>
        <taxon>Forsythia</taxon>
    </lineage>
</organism>
<name>A0ABD1NYY8_9LAMI</name>
<gene>
    <name evidence="4" type="ORF">Fot_56639</name>
</gene>
<evidence type="ECO:0000259" key="3">
    <source>
        <dbReference type="Pfam" id="PF26584"/>
    </source>
</evidence>
<feature type="compositionally biased region" description="Basic and acidic residues" evidence="1">
    <location>
        <begin position="1"/>
        <end position="10"/>
    </location>
</feature>
<protein>
    <submittedName>
        <fullName evidence="4">GPI-anchored protein</fullName>
    </submittedName>
</protein>
<comment type="caution">
    <text evidence="4">The sequence shown here is derived from an EMBL/GenBank/DDBJ whole genome shotgun (WGS) entry which is preliminary data.</text>
</comment>
<dbReference type="AlphaFoldDB" id="A0ABD1NYY8"/>
<reference evidence="5" key="1">
    <citation type="submission" date="2024-07" db="EMBL/GenBank/DDBJ databases">
        <title>Two chromosome-level genome assemblies of Korean endemic species Abeliophyllum distichum and Forsythia ovata (Oleaceae).</title>
        <authorList>
            <person name="Jang H."/>
        </authorList>
    </citation>
    <scope>NUCLEOTIDE SEQUENCE [LARGE SCALE GENOMIC DNA]</scope>
</reference>
<dbReference type="Pfam" id="PF26584">
    <property type="entry name" value="At1g61900"/>
    <property type="match status" value="1"/>
</dbReference>
<dbReference type="InterPro" id="IPR040336">
    <property type="entry name" value="At1g61900-like"/>
</dbReference>
<evidence type="ECO:0000313" key="5">
    <source>
        <dbReference type="Proteomes" id="UP001604277"/>
    </source>
</evidence>
<dbReference type="InterPro" id="IPR043891">
    <property type="entry name" value="SPARK"/>
</dbReference>
<evidence type="ECO:0000256" key="1">
    <source>
        <dbReference type="SAM" id="MobiDB-lite"/>
    </source>
</evidence>
<dbReference type="Pfam" id="PF19160">
    <property type="entry name" value="SPARK"/>
    <property type="match status" value="1"/>
</dbReference>
<proteinExistence type="predicted"/>
<dbReference type="PANTHER" id="PTHR33831:SF8">
    <property type="entry name" value="SPARK DOMAIN-CONTAINING PROTEIN"/>
    <property type="match status" value="1"/>
</dbReference>
<feature type="domain" description="SPARK" evidence="2">
    <location>
        <begin position="111"/>
        <end position="256"/>
    </location>
</feature>
<dbReference type="EMBL" id="JBFOLJ010000051">
    <property type="protein sequence ID" value="KAL2456837.1"/>
    <property type="molecule type" value="Genomic_DNA"/>
</dbReference>
<dbReference type="PANTHER" id="PTHR33831">
    <property type="entry name" value="GPI-ANCHORED PROTEIN"/>
    <property type="match status" value="1"/>
</dbReference>
<evidence type="ECO:0000313" key="4">
    <source>
        <dbReference type="EMBL" id="KAL2456837.1"/>
    </source>
</evidence>
<sequence>MRFSRARFENPPHSVVDAGNTGSSAEAIDRSKHSPGSPANDPHVTIFLFKASLCKSLSSWDNDLGNSDLHEIKNVAISPHISPNVDPQPLYPLQTPTPLMPFTHNRAPKLSGFCSFNFSAVENILWVTATDCWASLAPYLANVVCCPQADSSLVILIGQSSIHTQKLALSETEARHCISDFQQIMESKGASESLLEICSVHPSNLTQLSCPVSDANEIERKIDSSALLDACEKIDPTNECCNQVCQNAISDAAEELAVRNYTRIVLGSTSVVYEHLSLLNDCKNIVLRWLASKLDPTSANRVLRVLTSCKINEACPLLLPGVKNVSTVCGNLTNNQTACCHATDSYLSQLQEQSFVTNLQALNCAASLGMKLQRANISSNIYKLCRIYLKDFSLQVSGCLFPSLPSDVTYDKASGINFICDLNDNVAAPWPSGSVDPSSSCNKSIVDTYFLTSVIHYQD</sequence>
<feature type="region of interest" description="Disordered" evidence="1">
    <location>
        <begin position="1"/>
        <end position="39"/>
    </location>
</feature>
<feature type="domain" description="At1g61900-like C-terminal" evidence="3">
    <location>
        <begin position="314"/>
        <end position="386"/>
    </location>
</feature>
<keyword evidence="5" id="KW-1185">Reference proteome</keyword>
<accession>A0ABD1NYY8</accession>
<dbReference type="InterPro" id="IPR059003">
    <property type="entry name" value="At1g61900_C"/>
</dbReference>
<dbReference type="Proteomes" id="UP001604277">
    <property type="component" value="Unassembled WGS sequence"/>
</dbReference>
<evidence type="ECO:0000259" key="2">
    <source>
        <dbReference type="Pfam" id="PF19160"/>
    </source>
</evidence>